<dbReference type="Proteomes" id="UP001378956">
    <property type="component" value="Unassembled WGS sequence"/>
</dbReference>
<organism evidence="1 2">
    <name type="scientific">Pedobacter panaciterrae</name>
    <dbReference type="NCBI Taxonomy" id="363849"/>
    <lineage>
        <taxon>Bacteria</taxon>
        <taxon>Pseudomonadati</taxon>
        <taxon>Bacteroidota</taxon>
        <taxon>Sphingobacteriia</taxon>
        <taxon>Sphingobacteriales</taxon>
        <taxon>Sphingobacteriaceae</taxon>
        <taxon>Pedobacter</taxon>
    </lineage>
</organism>
<protein>
    <submittedName>
        <fullName evidence="1">Uncharacterized protein</fullName>
    </submittedName>
</protein>
<keyword evidence="2" id="KW-1185">Reference proteome</keyword>
<reference evidence="1 2" key="1">
    <citation type="submission" date="2024-03" db="EMBL/GenBank/DDBJ databases">
        <title>Sequence of Lycoming College Course Isolates.</title>
        <authorList>
            <person name="Plotts O."/>
            <person name="Newman J."/>
        </authorList>
    </citation>
    <scope>NUCLEOTIDE SEQUENCE [LARGE SCALE GENOMIC DNA]</scope>
    <source>
        <strain evidence="1 2">CJB-3</strain>
    </source>
</reference>
<accession>A0ABU8NMV2</accession>
<proteinExistence type="predicted"/>
<name>A0ABU8NMV2_9SPHI</name>
<comment type="caution">
    <text evidence="1">The sequence shown here is derived from an EMBL/GenBank/DDBJ whole genome shotgun (WGS) entry which is preliminary data.</text>
</comment>
<dbReference type="RefSeq" id="WP_288879176.1">
    <property type="nucleotide sequence ID" value="NZ_CBFGNQ010000015.1"/>
</dbReference>
<dbReference type="Gene3D" id="2.40.50.340">
    <property type="match status" value="1"/>
</dbReference>
<evidence type="ECO:0000313" key="2">
    <source>
        <dbReference type="Proteomes" id="UP001378956"/>
    </source>
</evidence>
<sequence length="126" mass="14312">MLSIFKTSSIIYSFSIAIMLIPAACRKQNNPDQNKKVKDAPTSELGTVFPEIREIKNDTAKLALYPYASFFIIDLGLKGSEQKLKMIRQANKSDVPVKVKVFQDNRSEVAEIYPATKQDIDKYKKH</sequence>
<dbReference type="EMBL" id="JBBEUB010000004">
    <property type="protein sequence ID" value="MEJ2903583.1"/>
    <property type="molecule type" value="Genomic_DNA"/>
</dbReference>
<evidence type="ECO:0000313" key="1">
    <source>
        <dbReference type="EMBL" id="MEJ2903583.1"/>
    </source>
</evidence>
<gene>
    <name evidence="1" type="ORF">WAE58_14150</name>
</gene>